<feature type="non-terminal residue" evidence="1">
    <location>
        <position position="65"/>
    </location>
</feature>
<reference evidence="1" key="1">
    <citation type="journal article" date="2015" name="Nature">
        <title>Complex archaea that bridge the gap between prokaryotes and eukaryotes.</title>
        <authorList>
            <person name="Spang A."/>
            <person name="Saw J.H."/>
            <person name="Jorgensen S.L."/>
            <person name="Zaremba-Niedzwiedzka K."/>
            <person name="Martijn J."/>
            <person name="Lind A.E."/>
            <person name="van Eijk R."/>
            <person name="Schleper C."/>
            <person name="Guy L."/>
            <person name="Ettema T.J."/>
        </authorList>
    </citation>
    <scope>NUCLEOTIDE SEQUENCE</scope>
</reference>
<dbReference type="EMBL" id="LAZR01053316">
    <property type="protein sequence ID" value="KKK81013.1"/>
    <property type="molecule type" value="Genomic_DNA"/>
</dbReference>
<organism evidence="1">
    <name type="scientific">marine sediment metagenome</name>
    <dbReference type="NCBI Taxonomy" id="412755"/>
    <lineage>
        <taxon>unclassified sequences</taxon>
        <taxon>metagenomes</taxon>
        <taxon>ecological metagenomes</taxon>
    </lineage>
</organism>
<gene>
    <name evidence="1" type="ORF">LCGC14_2817730</name>
</gene>
<comment type="caution">
    <text evidence="1">The sequence shown here is derived from an EMBL/GenBank/DDBJ whole genome shotgun (WGS) entry which is preliminary data.</text>
</comment>
<sequence>MATSAEALRTAIDFHEAGQLPQAEQICRRILESNPWQPVALNLLGVVAHQSGRHELAVQYIGQAV</sequence>
<accession>A0A0F8YI01</accession>
<evidence type="ECO:0000313" key="1">
    <source>
        <dbReference type="EMBL" id="KKK81013.1"/>
    </source>
</evidence>
<proteinExistence type="predicted"/>
<dbReference type="AlphaFoldDB" id="A0A0F8YI01"/>
<protein>
    <submittedName>
        <fullName evidence="1">Uncharacterized protein</fullName>
    </submittedName>
</protein>
<name>A0A0F8YI01_9ZZZZ</name>
<dbReference type="InterPro" id="IPR011990">
    <property type="entry name" value="TPR-like_helical_dom_sf"/>
</dbReference>
<dbReference type="SUPFAM" id="SSF48452">
    <property type="entry name" value="TPR-like"/>
    <property type="match status" value="1"/>
</dbReference>
<dbReference type="Gene3D" id="1.25.40.10">
    <property type="entry name" value="Tetratricopeptide repeat domain"/>
    <property type="match status" value="1"/>
</dbReference>